<protein>
    <submittedName>
        <fullName evidence="1">Helix-turn-helix transcriptional regulator</fullName>
    </submittedName>
</protein>
<name>A0ACD3SPS8_9BURK</name>
<comment type="caution">
    <text evidence="1">The sequence shown here is derived from an EMBL/GenBank/DDBJ whole genome shotgun (WGS) entry which is preliminary data.</text>
</comment>
<evidence type="ECO:0000313" key="2">
    <source>
        <dbReference type="Proteomes" id="UP000004277"/>
    </source>
</evidence>
<dbReference type="Proteomes" id="UP000004277">
    <property type="component" value="Unassembled WGS sequence"/>
</dbReference>
<reference evidence="1" key="1">
    <citation type="submission" date="2019-05" db="EMBL/GenBank/DDBJ databases">
        <title>Revised genome assembly of Burkholderiaceae (previously Ralstonia) sp. PBA.</title>
        <authorList>
            <person name="Gan H.M."/>
        </authorList>
    </citation>
    <scope>NUCLEOTIDE SEQUENCE</scope>
    <source>
        <strain evidence="1">PBA</strain>
    </source>
</reference>
<gene>
    <name evidence="1" type="ORF">MW7_005920</name>
</gene>
<keyword evidence="2" id="KW-1185">Reference proteome</keyword>
<accession>A0ACD3SPS8</accession>
<organism evidence="1 2">
    <name type="scientific">Imbroritus primus</name>
    <dbReference type="NCBI Taxonomy" id="3058603"/>
    <lineage>
        <taxon>Bacteria</taxon>
        <taxon>Pseudomonadati</taxon>
        <taxon>Pseudomonadota</taxon>
        <taxon>Betaproteobacteria</taxon>
        <taxon>Burkholderiales</taxon>
        <taxon>Burkholderiaceae</taxon>
        <taxon>Imbroritus</taxon>
    </lineage>
</organism>
<evidence type="ECO:0000313" key="1">
    <source>
        <dbReference type="EMBL" id="TMS58289.1"/>
    </source>
</evidence>
<dbReference type="EMBL" id="AKCV02000015">
    <property type="protein sequence ID" value="TMS58289.1"/>
    <property type="molecule type" value="Genomic_DNA"/>
</dbReference>
<proteinExistence type="predicted"/>
<sequence>MRNIQVEAYEGVPRDVVTVGNDYPAGYVLPGHSHKRSQCLYASTGVLTVTTDEGSWVVPPRRASWIPGGIAHEVRMGGPTSTRSAYIHPDIAMAVGLPTRCTVINVSPLLHELLCAAVDVPAEYTRGGRDDHLMQLIVEEIAGMPELPLNAPLPHDPRLARLCLALLQAPTLEADIDAMAQQAGMSRRSFTRMFRAQTGMSFGHWRQQACLLAALTRLAQGQSVTRVAMELGYSSPSAFTVAFRRALGAAPSEYLA</sequence>